<dbReference type="EMBL" id="CP040710">
    <property type="protein sequence ID" value="QCX01507.1"/>
    <property type="molecule type" value="Genomic_DNA"/>
</dbReference>
<protein>
    <submittedName>
        <fullName evidence="2">SDR family oxidoreductase</fullName>
    </submittedName>
</protein>
<dbReference type="OrthoDB" id="751203at2"/>
<dbReference type="InterPro" id="IPR051783">
    <property type="entry name" value="NAD(P)-dependent_oxidoreduct"/>
</dbReference>
<dbReference type="InterPro" id="IPR036291">
    <property type="entry name" value="NAD(P)-bd_dom_sf"/>
</dbReference>
<dbReference type="Pfam" id="PF13460">
    <property type="entry name" value="NAD_binding_10"/>
    <property type="match status" value="1"/>
</dbReference>
<evidence type="ECO:0000313" key="3">
    <source>
        <dbReference type="Proteomes" id="UP000310017"/>
    </source>
</evidence>
<dbReference type="PANTHER" id="PTHR48079:SF6">
    <property type="entry name" value="NAD(P)-BINDING DOMAIN-CONTAINING PROTEIN-RELATED"/>
    <property type="match status" value="1"/>
</dbReference>
<dbReference type="InterPro" id="IPR016040">
    <property type="entry name" value="NAD(P)-bd_dom"/>
</dbReference>
<dbReference type="SUPFAM" id="SSF51735">
    <property type="entry name" value="NAD(P)-binding Rossmann-fold domains"/>
    <property type="match status" value="1"/>
</dbReference>
<dbReference type="KEGG" id="asag:FGM00_15845"/>
<dbReference type="AlphaFoldDB" id="A0A5B7SSK4"/>
<dbReference type="GO" id="GO:0005737">
    <property type="term" value="C:cytoplasm"/>
    <property type="evidence" value="ECO:0007669"/>
    <property type="project" value="TreeGrafter"/>
</dbReference>
<sequence length="269" mass="29778">MNKSIAILGCGWLGLPLAMSLLNKGFSVRGSTTSEKKLELLQAKGIAPYLISISENSIDGNISDFLTDVSVLIINIPPGLRGSSSENFVRKMKLLHSKIKRSDVKRLIFVSSTSVYGDLQGEVTEQTPPEPVTESGRQLLEAENIFRADDNLDTTIVRFGGLIGDDRHPITMLSGRTGLTNGSAYINLIHQNDCIKILEHVITAQWWNQILNGVYPYHPSKNAYYTSEARKRGLKPPQYEVENTQIGKKIVPFALLNVKGFSFNTSIRS</sequence>
<accession>A0A5B7SSK4</accession>
<feature type="domain" description="NAD(P)-binding" evidence="1">
    <location>
        <begin position="11"/>
        <end position="179"/>
    </location>
</feature>
<dbReference type="PANTHER" id="PTHR48079">
    <property type="entry name" value="PROTEIN YEEZ"/>
    <property type="match status" value="1"/>
</dbReference>
<dbReference type="Proteomes" id="UP000310017">
    <property type="component" value="Chromosome"/>
</dbReference>
<proteinExistence type="predicted"/>
<keyword evidence="3" id="KW-1185">Reference proteome</keyword>
<gene>
    <name evidence="2" type="ORF">FGM00_15845</name>
</gene>
<dbReference type="Gene3D" id="3.40.50.720">
    <property type="entry name" value="NAD(P)-binding Rossmann-like Domain"/>
    <property type="match status" value="1"/>
</dbReference>
<name>A0A5B7SSK4_9FLAO</name>
<dbReference type="GO" id="GO:0004029">
    <property type="term" value="F:aldehyde dehydrogenase (NAD+) activity"/>
    <property type="evidence" value="ECO:0007669"/>
    <property type="project" value="TreeGrafter"/>
</dbReference>
<evidence type="ECO:0000313" key="2">
    <source>
        <dbReference type="EMBL" id="QCX01507.1"/>
    </source>
</evidence>
<evidence type="ECO:0000259" key="1">
    <source>
        <dbReference type="Pfam" id="PF13460"/>
    </source>
</evidence>
<dbReference type="RefSeq" id="WP_138853844.1">
    <property type="nucleotide sequence ID" value="NZ_CP040710.1"/>
</dbReference>
<organism evidence="2 3">
    <name type="scientific">Aggregatimonas sangjinii</name>
    <dbReference type="NCBI Taxonomy" id="2583587"/>
    <lineage>
        <taxon>Bacteria</taxon>
        <taxon>Pseudomonadati</taxon>
        <taxon>Bacteroidota</taxon>
        <taxon>Flavobacteriia</taxon>
        <taxon>Flavobacteriales</taxon>
        <taxon>Flavobacteriaceae</taxon>
        <taxon>Aggregatimonas</taxon>
    </lineage>
</organism>
<reference evidence="2 3" key="1">
    <citation type="submission" date="2019-05" db="EMBL/GenBank/DDBJ databases">
        <title>Genome sequencing of F202Z8.</title>
        <authorList>
            <person name="Kwon Y.M."/>
        </authorList>
    </citation>
    <scope>NUCLEOTIDE SEQUENCE [LARGE SCALE GENOMIC DNA]</scope>
    <source>
        <strain evidence="2 3">F202Z8</strain>
    </source>
</reference>
<dbReference type="CDD" id="cd05266">
    <property type="entry name" value="SDR_a4"/>
    <property type="match status" value="1"/>
</dbReference>